<feature type="region of interest" description="Disordered" evidence="2">
    <location>
        <begin position="150"/>
        <end position="169"/>
    </location>
</feature>
<evidence type="ECO:0000313" key="5">
    <source>
        <dbReference type="Proteomes" id="UP000467840"/>
    </source>
</evidence>
<dbReference type="GO" id="GO:0003723">
    <property type="term" value="F:RNA binding"/>
    <property type="evidence" value="ECO:0007669"/>
    <property type="project" value="UniProtKB-KW"/>
</dbReference>
<organism evidence="4 5">
    <name type="scientific">Hevea brasiliensis</name>
    <name type="common">Para rubber tree</name>
    <name type="synonym">Siphonia brasiliensis</name>
    <dbReference type="NCBI Taxonomy" id="3981"/>
    <lineage>
        <taxon>Eukaryota</taxon>
        <taxon>Viridiplantae</taxon>
        <taxon>Streptophyta</taxon>
        <taxon>Embryophyta</taxon>
        <taxon>Tracheophyta</taxon>
        <taxon>Spermatophyta</taxon>
        <taxon>Magnoliopsida</taxon>
        <taxon>eudicotyledons</taxon>
        <taxon>Gunneridae</taxon>
        <taxon>Pentapetalae</taxon>
        <taxon>rosids</taxon>
        <taxon>fabids</taxon>
        <taxon>Malpighiales</taxon>
        <taxon>Euphorbiaceae</taxon>
        <taxon>Crotonoideae</taxon>
        <taxon>Micrandreae</taxon>
        <taxon>Hevea</taxon>
    </lineage>
</organism>
<dbReference type="InterPro" id="IPR006630">
    <property type="entry name" value="La_HTH"/>
</dbReference>
<proteinExistence type="predicted"/>
<dbReference type="AlphaFoldDB" id="A0A6A6LID0"/>
<dbReference type="EMBL" id="JAAGAX010000010">
    <property type="protein sequence ID" value="KAF2301211.1"/>
    <property type="molecule type" value="Genomic_DNA"/>
</dbReference>
<evidence type="ECO:0000256" key="2">
    <source>
        <dbReference type="SAM" id="MobiDB-lite"/>
    </source>
</evidence>
<evidence type="ECO:0000313" key="4">
    <source>
        <dbReference type="EMBL" id="KAF2301211.1"/>
    </source>
</evidence>
<keyword evidence="1" id="KW-0694">RNA-binding</keyword>
<evidence type="ECO:0000259" key="3">
    <source>
        <dbReference type="SMART" id="SM00715"/>
    </source>
</evidence>
<dbReference type="Gene3D" id="1.10.10.10">
    <property type="entry name" value="Winged helix-like DNA-binding domain superfamily/Winged helix DNA-binding domain"/>
    <property type="match status" value="1"/>
</dbReference>
<dbReference type="SMART" id="SM00715">
    <property type="entry name" value="LA"/>
    <property type="match status" value="1"/>
</dbReference>
<gene>
    <name evidence="4" type="ORF">GH714_020837</name>
</gene>
<dbReference type="InterPro" id="IPR036388">
    <property type="entry name" value="WH-like_DNA-bd_sf"/>
</dbReference>
<reference evidence="4 5" key="1">
    <citation type="journal article" date="2020" name="Mol. Plant">
        <title>The Chromosome-Based Rubber Tree Genome Provides New Insights into Spurge Genome Evolution and Rubber Biosynthesis.</title>
        <authorList>
            <person name="Liu J."/>
            <person name="Shi C."/>
            <person name="Shi C.C."/>
            <person name="Li W."/>
            <person name="Zhang Q.J."/>
            <person name="Zhang Y."/>
            <person name="Li K."/>
            <person name="Lu H.F."/>
            <person name="Shi C."/>
            <person name="Zhu S.T."/>
            <person name="Xiao Z.Y."/>
            <person name="Nan H."/>
            <person name="Yue Y."/>
            <person name="Zhu X.G."/>
            <person name="Wu Y."/>
            <person name="Hong X.N."/>
            <person name="Fan G.Y."/>
            <person name="Tong Y."/>
            <person name="Zhang D."/>
            <person name="Mao C.L."/>
            <person name="Liu Y.L."/>
            <person name="Hao S.J."/>
            <person name="Liu W.Q."/>
            <person name="Lv M.Q."/>
            <person name="Zhang H.B."/>
            <person name="Liu Y."/>
            <person name="Hu-Tang G.R."/>
            <person name="Wang J.P."/>
            <person name="Wang J.H."/>
            <person name="Sun Y.H."/>
            <person name="Ni S.B."/>
            <person name="Chen W.B."/>
            <person name="Zhang X.C."/>
            <person name="Jiao Y.N."/>
            <person name="Eichler E.E."/>
            <person name="Li G.H."/>
            <person name="Liu X."/>
            <person name="Gao L.Z."/>
        </authorList>
    </citation>
    <scope>NUCLEOTIDE SEQUENCE [LARGE SCALE GENOMIC DNA]</scope>
    <source>
        <strain evidence="5">cv. GT1</strain>
        <tissue evidence="4">Leaf</tissue>
    </source>
</reference>
<sequence>MDNDFTMGHSWGLAPMAVEFYFSDSNLPRDDFLMKKVSQGKDGSILLFNLYMLDLVNSVRLPRHVADKRVFCGTALIEFSTDADVKDIFKQTLVYAGAILELKPKKEFDSERAKLTEQIGKDCSNHKNNASTTSNYPKGSMVAFSLKRKSTGKPVKNGGNVEQVTDSGGVCKEDKNLDSNVRVVKGIENVSDDISESPLKETCKTVEKSCQIVSQEIVNSENSILKTKNNSKEIISEESKAEDLQDAIFGDRPNLLKEFVKFLLNISSAIILICIFCASHSSNRYNHEVDVMQHLPSLMFEAKIIWKIWNPLHFQIRCVDYHEGAASGCIHFQEPEGAIKACAAAEFIEEGLIVKNFFVSFEAVIAKTEEEHWNMHDLKEEGCQESRDDRKRKHKSSKCGGQSEGRSSHLKERKGKSNKGGRRSEGRSSHSKENDYPTQRPTKAQKVTTV</sequence>
<feature type="compositionally biased region" description="Polar residues" evidence="2">
    <location>
        <begin position="436"/>
        <end position="450"/>
    </location>
</feature>
<accession>A0A6A6LID0</accession>
<feature type="compositionally biased region" description="Basic and acidic residues" evidence="2">
    <location>
        <begin position="377"/>
        <end position="389"/>
    </location>
</feature>
<feature type="compositionally biased region" description="Basic residues" evidence="2">
    <location>
        <begin position="411"/>
        <end position="421"/>
    </location>
</feature>
<dbReference type="SUPFAM" id="SSF46785">
    <property type="entry name" value="Winged helix' DNA-binding domain"/>
    <property type="match status" value="1"/>
</dbReference>
<comment type="caution">
    <text evidence="4">The sequence shown here is derived from an EMBL/GenBank/DDBJ whole genome shotgun (WGS) entry which is preliminary data.</text>
</comment>
<dbReference type="InterPro" id="IPR036390">
    <property type="entry name" value="WH_DNA-bd_sf"/>
</dbReference>
<keyword evidence="5" id="KW-1185">Reference proteome</keyword>
<feature type="compositionally biased region" description="Basic and acidic residues" evidence="2">
    <location>
        <begin position="422"/>
        <end position="435"/>
    </location>
</feature>
<evidence type="ECO:0000256" key="1">
    <source>
        <dbReference type="ARBA" id="ARBA00022884"/>
    </source>
</evidence>
<protein>
    <recommendedName>
        <fullName evidence="3">HTH La-type RNA-binding domain-containing protein</fullName>
    </recommendedName>
</protein>
<feature type="region of interest" description="Disordered" evidence="2">
    <location>
        <begin position="377"/>
        <end position="450"/>
    </location>
</feature>
<name>A0A6A6LID0_HEVBR</name>
<dbReference type="InterPro" id="IPR012677">
    <property type="entry name" value="Nucleotide-bd_a/b_plait_sf"/>
</dbReference>
<dbReference type="Proteomes" id="UP000467840">
    <property type="component" value="Chromosome 4"/>
</dbReference>
<dbReference type="Gene3D" id="3.30.70.330">
    <property type="match status" value="1"/>
</dbReference>
<feature type="domain" description="HTH La-type RNA-binding" evidence="3">
    <location>
        <begin position="17"/>
        <end position="88"/>
    </location>
</feature>